<organism evidence="15 16">
    <name type="scientific">Thalassobaculum litoreum DSM 18839</name>
    <dbReference type="NCBI Taxonomy" id="1123362"/>
    <lineage>
        <taxon>Bacteria</taxon>
        <taxon>Pseudomonadati</taxon>
        <taxon>Pseudomonadota</taxon>
        <taxon>Alphaproteobacteria</taxon>
        <taxon>Rhodospirillales</taxon>
        <taxon>Thalassobaculaceae</taxon>
        <taxon>Thalassobaculum</taxon>
    </lineage>
</organism>
<feature type="transmembrane region" description="Helical" evidence="13">
    <location>
        <begin position="526"/>
        <end position="552"/>
    </location>
</feature>
<dbReference type="EMBL" id="FNBW01000009">
    <property type="protein sequence ID" value="SDG05614.1"/>
    <property type="molecule type" value="Genomic_DNA"/>
</dbReference>
<accession>A0A8G2BJJ0</accession>
<feature type="transmembrane region" description="Helical" evidence="13">
    <location>
        <begin position="606"/>
        <end position="632"/>
    </location>
</feature>
<name>A0A8G2BJJ0_9PROT</name>
<dbReference type="OrthoDB" id="9770036at2"/>
<dbReference type="GO" id="GO:0005886">
    <property type="term" value="C:plasma membrane"/>
    <property type="evidence" value="ECO:0007669"/>
    <property type="project" value="UniProtKB-SubCell"/>
</dbReference>
<keyword evidence="8 13" id="KW-1133">Transmembrane helix</keyword>
<dbReference type="PROSITE" id="PS50893">
    <property type="entry name" value="ABC_TRANSPORTER_2"/>
    <property type="match status" value="1"/>
</dbReference>
<sequence>MTGAPSLLSFRGVGKRYPSGAGEVVALDGIDLDIHDGEFVAIIGQSGSGKSTLMHILGCLDRPSRGTYAVRGIEVDGLDNDELASLRRDVFGFVFQRYNLIPTLTAAENVELPAIYAGRSQDHREERADDLLDQLGLGDRSRHRPSQLSGGQQQRVSIARALMNDPAVILADEPTGALDSRSGAEVLDMLERLNGEGRTVVMITHDPAVAARAHRVIRLLDGRIVEDTGRVDPERIAAAVGQDGAGWMPAASSLATLPEAVRMSLRSLRANLFRSALTLLGVVIGVAAVVTMLAVGEGSRADVLGRIQSMGTNLLLVRPGAPGVRGDGDTATLVTADAEALRTVPGVAAVSPEKRGSSTIRFGNIDYRTSVQGVWPDYAPARDWGLVSGGFITTADVDSYGPVAVLGQTVVDNLFPNGGEPVGSYVLIGNIPFEVVGVLEKKGATPFGSDQDDTVLVPLTTGTMRIFGQPHLGTITVKVADLDTIDATEQAVQDLLLARHRTEDFRVRNTASLIQTVEQTQNTLTILLGSVAAISLLVGGIGVMNIMLVSVTERTREIGVRMATGARMRDIMIQFNVEALIVCGIGGLAGVALGIGAGMAASSVGISVVFSTGPAVLAFVCAVTTGLVFGWFPARKAARLEPAVALTVE</sequence>
<reference evidence="15 16" key="1">
    <citation type="submission" date="2016-10" db="EMBL/GenBank/DDBJ databases">
        <authorList>
            <person name="Varghese N."/>
            <person name="Submissions S."/>
        </authorList>
    </citation>
    <scope>NUCLEOTIDE SEQUENCE [LARGE SCALE GENOMIC DNA]</scope>
    <source>
        <strain evidence="15 16">DSM 18839</strain>
    </source>
</reference>
<feature type="transmembrane region" description="Helical" evidence="13">
    <location>
        <begin position="272"/>
        <end position="295"/>
    </location>
</feature>
<keyword evidence="10" id="KW-0046">Antibiotic resistance</keyword>
<evidence type="ECO:0000256" key="13">
    <source>
        <dbReference type="SAM" id="Phobius"/>
    </source>
</evidence>
<dbReference type="GO" id="GO:0005524">
    <property type="term" value="F:ATP binding"/>
    <property type="evidence" value="ECO:0007669"/>
    <property type="project" value="UniProtKB-KW"/>
</dbReference>
<dbReference type="InterPro" id="IPR017911">
    <property type="entry name" value="MacB-like_ATP-bd"/>
</dbReference>
<proteinExistence type="inferred from homology"/>
<keyword evidence="16" id="KW-1185">Reference proteome</keyword>
<keyword evidence="5 13" id="KW-0812">Transmembrane</keyword>
<dbReference type="Pfam" id="PF12704">
    <property type="entry name" value="MacB_PCD"/>
    <property type="match status" value="1"/>
</dbReference>
<evidence type="ECO:0000256" key="6">
    <source>
        <dbReference type="ARBA" id="ARBA00022741"/>
    </source>
</evidence>
<dbReference type="PROSITE" id="PS00211">
    <property type="entry name" value="ABC_TRANSPORTER_1"/>
    <property type="match status" value="1"/>
</dbReference>
<evidence type="ECO:0000256" key="12">
    <source>
        <dbReference type="ARBA" id="ARBA00038388"/>
    </source>
</evidence>
<dbReference type="Pfam" id="PF00005">
    <property type="entry name" value="ABC_tran"/>
    <property type="match status" value="1"/>
</dbReference>
<dbReference type="InterPro" id="IPR025857">
    <property type="entry name" value="MacB_PCD"/>
</dbReference>
<comment type="similarity">
    <text evidence="12">Belongs to the ABC transporter superfamily. Macrolide exporter (TC 3.A.1.122) family.</text>
</comment>
<dbReference type="InterPro" id="IPR050250">
    <property type="entry name" value="Macrolide_Exporter_MacB"/>
</dbReference>
<keyword evidence="4" id="KW-0997">Cell inner membrane</keyword>
<dbReference type="InterPro" id="IPR003838">
    <property type="entry name" value="ABC3_permease_C"/>
</dbReference>
<dbReference type="InterPro" id="IPR003593">
    <property type="entry name" value="AAA+_ATPase"/>
</dbReference>
<dbReference type="AlphaFoldDB" id="A0A8G2BJJ0"/>
<comment type="caution">
    <text evidence="15">The sequence shown here is derived from an EMBL/GenBank/DDBJ whole genome shotgun (WGS) entry which is preliminary data.</text>
</comment>
<dbReference type="RefSeq" id="WP_093151783.1">
    <property type="nucleotide sequence ID" value="NZ_FNBW01000009.1"/>
</dbReference>
<keyword evidence="3" id="KW-1003">Cell membrane</keyword>
<evidence type="ECO:0000256" key="7">
    <source>
        <dbReference type="ARBA" id="ARBA00022840"/>
    </source>
</evidence>
<evidence type="ECO:0000313" key="15">
    <source>
        <dbReference type="EMBL" id="SDG05614.1"/>
    </source>
</evidence>
<dbReference type="GO" id="GO:0098796">
    <property type="term" value="C:membrane protein complex"/>
    <property type="evidence" value="ECO:0007669"/>
    <property type="project" value="UniProtKB-ARBA"/>
</dbReference>
<dbReference type="GO" id="GO:0022857">
    <property type="term" value="F:transmembrane transporter activity"/>
    <property type="evidence" value="ECO:0007669"/>
    <property type="project" value="TreeGrafter"/>
</dbReference>
<dbReference type="InterPro" id="IPR027417">
    <property type="entry name" value="P-loop_NTPase"/>
</dbReference>
<feature type="domain" description="ABC transporter" evidence="14">
    <location>
        <begin position="8"/>
        <end position="246"/>
    </location>
</feature>
<dbReference type="Proteomes" id="UP000198615">
    <property type="component" value="Unassembled WGS sequence"/>
</dbReference>
<dbReference type="PANTHER" id="PTHR30572:SF4">
    <property type="entry name" value="ABC TRANSPORTER PERMEASE YTRF"/>
    <property type="match status" value="1"/>
</dbReference>
<dbReference type="Pfam" id="PF02687">
    <property type="entry name" value="FtsX"/>
    <property type="match status" value="1"/>
</dbReference>
<dbReference type="GO" id="GO:0016887">
    <property type="term" value="F:ATP hydrolysis activity"/>
    <property type="evidence" value="ECO:0007669"/>
    <property type="project" value="InterPro"/>
</dbReference>
<dbReference type="PANTHER" id="PTHR30572">
    <property type="entry name" value="MEMBRANE COMPONENT OF TRANSPORTER-RELATED"/>
    <property type="match status" value="1"/>
</dbReference>
<dbReference type="InterPro" id="IPR003439">
    <property type="entry name" value="ABC_transporter-like_ATP-bd"/>
</dbReference>
<evidence type="ECO:0000313" key="16">
    <source>
        <dbReference type="Proteomes" id="UP000198615"/>
    </source>
</evidence>
<dbReference type="InterPro" id="IPR017871">
    <property type="entry name" value="ABC_transporter-like_CS"/>
</dbReference>
<comment type="subcellular location">
    <subcellularLocation>
        <location evidence="1">Cell inner membrane</location>
        <topology evidence="1">Multi-pass membrane protein</topology>
    </subcellularLocation>
</comment>
<evidence type="ECO:0000256" key="4">
    <source>
        <dbReference type="ARBA" id="ARBA00022519"/>
    </source>
</evidence>
<feature type="transmembrane region" description="Helical" evidence="13">
    <location>
        <begin position="573"/>
        <end position="600"/>
    </location>
</feature>
<evidence type="ECO:0000259" key="14">
    <source>
        <dbReference type="PROSITE" id="PS50893"/>
    </source>
</evidence>
<dbReference type="FunFam" id="3.40.50.300:FF:000032">
    <property type="entry name" value="Export ABC transporter ATP-binding protein"/>
    <property type="match status" value="1"/>
</dbReference>
<evidence type="ECO:0000256" key="2">
    <source>
        <dbReference type="ARBA" id="ARBA00022448"/>
    </source>
</evidence>
<evidence type="ECO:0000256" key="11">
    <source>
        <dbReference type="ARBA" id="ARBA00038076"/>
    </source>
</evidence>
<keyword evidence="6" id="KW-0547">Nucleotide-binding</keyword>
<keyword evidence="7 15" id="KW-0067">ATP-binding</keyword>
<dbReference type="GO" id="GO:0046677">
    <property type="term" value="P:response to antibiotic"/>
    <property type="evidence" value="ECO:0007669"/>
    <property type="project" value="UniProtKB-KW"/>
</dbReference>
<evidence type="ECO:0000256" key="10">
    <source>
        <dbReference type="ARBA" id="ARBA00023251"/>
    </source>
</evidence>
<evidence type="ECO:0000256" key="1">
    <source>
        <dbReference type="ARBA" id="ARBA00004429"/>
    </source>
</evidence>
<dbReference type="CDD" id="cd03255">
    <property type="entry name" value="ABC_MJ0796_LolCDE_FtsE"/>
    <property type="match status" value="1"/>
</dbReference>
<evidence type="ECO:0000256" key="3">
    <source>
        <dbReference type="ARBA" id="ARBA00022475"/>
    </source>
</evidence>
<protein>
    <submittedName>
        <fullName evidence="15">Macrolide transport system ATP-binding/permease protein</fullName>
    </submittedName>
</protein>
<dbReference type="SMART" id="SM00382">
    <property type="entry name" value="AAA"/>
    <property type="match status" value="1"/>
</dbReference>
<comment type="similarity">
    <text evidence="11">Belongs to the ABC-4 integral membrane protein family.</text>
</comment>
<keyword evidence="9 13" id="KW-0472">Membrane</keyword>
<evidence type="ECO:0000256" key="9">
    <source>
        <dbReference type="ARBA" id="ARBA00023136"/>
    </source>
</evidence>
<keyword evidence="2" id="KW-0813">Transport</keyword>
<dbReference type="SUPFAM" id="SSF52540">
    <property type="entry name" value="P-loop containing nucleoside triphosphate hydrolases"/>
    <property type="match status" value="1"/>
</dbReference>
<evidence type="ECO:0000256" key="8">
    <source>
        <dbReference type="ARBA" id="ARBA00022989"/>
    </source>
</evidence>
<gene>
    <name evidence="15" type="ORF">SAMN05660686_03242</name>
</gene>
<dbReference type="Gene3D" id="3.40.50.300">
    <property type="entry name" value="P-loop containing nucleotide triphosphate hydrolases"/>
    <property type="match status" value="1"/>
</dbReference>
<evidence type="ECO:0000256" key="5">
    <source>
        <dbReference type="ARBA" id="ARBA00022692"/>
    </source>
</evidence>